<protein>
    <submittedName>
        <fullName evidence="1">Uncharacterized protein</fullName>
    </submittedName>
</protein>
<sequence length="82" mass="9082">AKEPACFSSVIPGWFSEMSPKWPCRFPPSCLIVKGFAIINLSVLIICDIWESVGSGWSHPAYGEGRMRLSGNDHSSSFVFYP</sequence>
<comment type="caution">
    <text evidence="1">The sequence shown here is derived from an EMBL/GenBank/DDBJ whole genome shotgun (WGS) entry which is preliminary data.</text>
</comment>
<organism evidence="1 2">
    <name type="scientific">Brassica napus</name>
    <name type="common">Rape</name>
    <dbReference type="NCBI Taxonomy" id="3708"/>
    <lineage>
        <taxon>Eukaryota</taxon>
        <taxon>Viridiplantae</taxon>
        <taxon>Streptophyta</taxon>
        <taxon>Embryophyta</taxon>
        <taxon>Tracheophyta</taxon>
        <taxon>Spermatophyta</taxon>
        <taxon>Magnoliopsida</taxon>
        <taxon>eudicotyledons</taxon>
        <taxon>Gunneridae</taxon>
        <taxon>Pentapetalae</taxon>
        <taxon>rosids</taxon>
        <taxon>malvids</taxon>
        <taxon>Brassicales</taxon>
        <taxon>Brassicaceae</taxon>
        <taxon>Brassiceae</taxon>
        <taxon>Brassica</taxon>
    </lineage>
</organism>
<gene>
    <name evidence="1" type="ORF">HID58_090017</name>
</gene>
<proteinExistence type="predicted"/>
<accession>A0ABQ7Y0S9</accession>
<dbReference type="Proteomes" id="UP000824890">
    <property type="component" value="Unassembled WGS sequence"/>
</dbReference>
<name>A0ABQ7Y0S9_BRANA</name>
<feature type="non-terminal residue" evidence="1">
    <location>
        <position position="1"/>
    </location>
</feature>
<dbReference type="EMBL" id="JAGKQM010000019">
    <property type="protein sequence ID" value="KAH0861756.1"/>
    <property type="molecule type" value="Genomic_DNA"/>
</dbReference>
<evidence type="ECO:0000313" key="2">
    <source>
        <dbReference type="Proteomes" id="UP000824890"/>
    </source>
</evidence>
<reference evidence="1 2" key="1">
    <citation type="submission" date="2021-05" db="EMBL/GenBank/DDBJ databases">
        <title>Genome Assembly of Synthetic Allotetraploid Brassica napus Reveals Homoeologous Exchanges between Subgenomes.</title>
        <authorList>
            <person name="Davis J.T."/>
        </authorList>
    </citation>
    <scope>NUCLEOTIDE SEQUENCE [LARGE SCALE GENOMIC DNA]</scope>
    <source>
        <strain evidence="2">cv. Da-Ae</strain>
        <tissue evidence="1">Seedling</tissue>
    </source>
</reference>
<keyword evidence="2" id="KW-1185">Reference proteome</keyword>
<evidence type="ECO:0000313" key="1">
    <source>
        <dbReference type="EMBL" id="KAH0861756.1"/>
    </source>
</evidence>